<dbReference type="EMBL" id="LGTC01000001">
    <property type="protein sequence ID" value="KNY28345.1"/>
    <property type="molecule type" value="Genomic_DNA"/>
</dbReference>
<dbReference type="eggNOG" id="COG0589">
    <property type="taxonomic scope" value="Bacteria"/>
</dbReference>
<dbReference type="CDD" id="cd00293">
    <property type="entry name" value="USP-like"/>
    <property type="match status" value="1"/>
</dbReference>
<dbReference type="OrthoDB" id="9794782at2"/>
<comment type="caution">
    <text evidence="3">The sequence shown here is derived from an EMBL/GenBank/DDBJ whole genome shotgun (WGS) entry which is preliminary data.</text>
</comment>
<dbReference type="InterPro" id="IPR006016">
    <property type="entry name" value="UspA"/>
</dbReference>
<gene>
    <name evidence="3" type="ORF">Bccel_3619</name>
</gene>
<reference evidence="4" key="1">
    <citation type="submission" date="2015-07" db="EMBL/GenBank/DDBJ databases">
        <title>Near-Complete Genome Sequence of the Cellulolytic Bacterium Bacteroides (Pseudobacteroides) cellulosolvens ATCC 35603.</title>
        <authorList>
            <person name="Dassa B."/>
            <person name="Utturkar S.M."/>
            <person name="Klingeman D.M."/>
            <person name="Hurt R.A."/>
            <person name="Keller M."/>
            <person name="Xu J."/>
            <person name="Reddy Y.H.K."/>
            <person name="Borovok I."/>
            <person name="Grinberg I.R."/>
            <person name="Lamed R."/>
            <person name="Zhivin O."/>
            <person name="Bayer E.A."/>
            <person name="Brown S.D."/>
        </authorList>
    </citation>
    <scope>NUCLEOTIDE SEQUENCE [LARGE SCALE GENOMIC DNA]</scope>
    <source>
        <strain evidence="4">DSM 2933</strain>
    </source>
</reference>
<dbReference type="RefSeq" id="WP_036938571.1">
    <property type="nucleotide sequence ID" value="NZ_JQKC01000007.1"/>
</dbReference>
<name>A0A0L6JRN1_9FIRM</name>
<feature type="domain" description="UspA" evidence="2">
    <location>
        <begin position="2"/>
        <end position="132"/>
    </location>
</feature>
<dbReference type="InterPro" id="IPR014729">
    <property type="entry name" value="Rossmann-like_a/b/a_fold"/>
</dbReference>
<proteinExistence type="inferred from homology"/>
<evidence type="ECO:0000313" key="3">
    <source>
        <dbReference type="EMBL" id="KNY28345.1"/>
    </source>
</evidence>
<dbReference type="SUPFAM" id="SSF52402">
    <property type="entry name" value="Adenine nucleotide alpha hydrolases-like"/>
    <property type="match status" value="1"/>
</dbReference>
<sequence>MMYKKILIPIDGKKPSEDIVDFICSIQGVTDLEITIIYVIEVPRSLPLHAELPDKVESARYAIATANEIAARHGVNIDTSIIYSRTAEDSILMTAEDIKADVIAIAQDNQKLRIFSNMASSIYQRAKCSVWLFNSKT</sequence>
<organism evidence="3 4">
    <name type="scientific">Pseudobacteroides cellulosolvens ATCC 35603 = DSM 2933</name>
    <dbReference type="NCBI Taxonomy" id="398512"/>
    <lineage>
        <taxon>Bacteria</taxon>
        <taxon>Bacillati</taxon>
        <taxon>Bacillota</taxon>
        <taxon>Clostridia</taxon>
        <taxon>Eubacteriales</taxon>
        <taxon>Oscillospiraceae</taxon>
        <taxon>Pseudobacteroides</taxon>
    </lineage>
</organism>
<dbReference type="PANTHER" id="PTHR46268:SF6">
    <property type="entry name" value="UNIVERSAL STRESS PROTEIN UP12"/>
    <property type="match status" value="1"/>
</dbReference>
<dbReference type="Proteomes" id="UP000036923">
    <property type="component" value="Unassembled WGS sequence"/>
</dbReference>
<dbReference type="PANTHER" id="PTHR46268">
    <property type="entry name" value="STRESS RESPONSE PROTEIN NHAX"/>
    <property type="match status" value="1"/>
</dbReference>
<dbReference type="STRING" id="398512.Bccel_3619"/>
<evidence type="ECO:0000313" key="4">
    <source>
        <dbReference type="Proteomes" id="UP000036923"/>
    </source>
</evidence>
<comment type="similarity">
    <text evidence="1">Belongs to the universal stress protein A family.</text>
</comment>
<dbReference type="Pfam" id="PF00582">
    <property type="entry name" value="Usp"/>
    <property type="match status" value="1"/>
</dbReference>
<dbReference type="Gene3D" id="3.40.50.620">
    <property type="entry name" value="HUPs"/>
    <property type="match status" value="1"/>
</dbReference>
<protein>
    <submittedName>
        <fullName evidence="3">UspA domain-containing protein</fullName>
    </submittedName>
</protein>
<accession>A0A0L6JRN1</accession>
<keyword evidence="4" id="KW-1185">Reference proteome</keyword>
<evidence type="ECO:0000256" key="1">
    <source>
        <dbReference type="ARBA" id="ARBA00008791"/>
    </source>
</evidence>
<evidence type="ECO:0000259" key="2">
    <source>
        <dbReference type="Pfam" id="PF00582"/>
    </source>
</evidence>
<dbReference type="AlphaFoldDB" id="A0A0L6JRN1"/>